<sequence>MDLTDELKKKYDEVKAILEADLIDFHRTRSHGIGWKGFSPPTGLRENRRNVATDLEKLTWLTKYATPTNLELSSCSWLRAGKQAWLAKYATQRIFGFNSTPPRIESVPSERPSLTGSAFGWYTSLPPDSIRTWKQLEEQFHMQYHSEASESRLADLAQTHQKRGETVTEYIQRFRNLRNRCYSVRVADRVGSSGPAALLRTWPRKRTTLMTHMVQA</sequence>
<evidence type="ECO:0000259" key="1">
    <source>
        <dbReference type="Pfam" id="PF03732"/>
    </source>
</evidence>
<dbReference type="PANTHER" id="PTHR33223">
    <property type="entry name" value="CCHC-TYPE DOMAIN-CONTAINING PROTEIN"/>
    <property type="match status" value="1"/>
</dbReference>
<evidence type="ECO:0000313" key="3">
    <source>
        <dbReference type="Proteomes" id="UP001231189"/>
    </source>
</evidence>
<reference evidence="2" key="1">
    <citation type="submission" date="2023-07" db="EMBL/GenBank/DDBJ databases">
        <title>A chromosome-level genome assembly of Lolium multiflorum.</title>
        <authorList>
            <person name="Chen Y."/>
            <person name="Copetti D."/>
            <person name="Kolliker R."/>
            <person name="Studer B."/>
        </authorList>
    </citation>
    <scope>NUCLEOTIDE SEQUENCE</scope>
    <source>
        <strain evidence="2">02402/16</strain>
        <tissue evidence="2">Leaf</tissue>
    </source>
</reference>
<keyword evidence="3" id="KW-1185">Reference proteome</keyword>
<dbReference type="Proteomes" id="UP001231189">
    <property type="component" value="Unassembled WGS sequence"/>
</dbReference>
<feature type="domain" description="Retrotransposon gag" evidence="1">
    <location>
        <begin position="113"/>
        <end position="182"/>
    </location>
</feature>
<name>A0AAD8S1H8_LOLMU</name>
<organism evidence="2 3">
    <name type="scientific">Lolium multiflorum</name>
    <name type="common">Italian ryegrass</name>
    <name type="synonym">Lolium perenne subsp. multiflorum</name>
    <dbReference type="NCBI Taxonomy" id="4521"/>
    <lineage>
        <taxon>Eukaryota</taxon>
        <taxon>Viridiplantae</taxon>
        <taxon>Streptophyta</taxon>
        <taxon>Embryophyta</taxon>
        <taxon>Tracheophyta</taxon>
        <taxon>Spermatophyta</taxon>
        <taxon>Magnoliopsida</taxon>
        <taxon>Liliopsida</taxon>
        <taxon>Poales</taxon>
        <taxon>Poaceae</taxon>
        <taxon>BOP clade</taxon>
        <taxon>Pooideae</taxon>
        <taxon>Poodae</taxon>
        <taxon>Poeae</taxon>
        <taxon>Poeae Chloroplast Group 2 (Poeae type)</taxon>
        <taxon>Loliodinae</taxon>
        <taxon>Loliinae</taxon>
        <taxon>Lolium</taxon>
    </lineage>
</organism>
<protein>
    <recommendedName>
        <fullName evidence="1">Retrotransposon gag domain-containing protein</fullName>
    </recommendedName>
</protein>
<gene>
    <name evidence="2" type="ORF">QYE76_060072</name>
</gene>
<proteinExistence type="predicted"/>
<dbReference type="PANTHER" id="PTHR33223:SF11">
    <property type="entry name" value="ELEMENT PROTEIN, PUTATIVE-RELATED"/>
    <property type="match status" value="1"/>
</dbReference>
<dbReference type="Pfam" id="PF03732">
    <property type="entry name" value="Retrotrans_gag"/>
    <property type="match status" value="1"/>
</dbReference>
<evidence type="ECO:0000313" key="2">
    <source>
        <dbReference type="EMBL" id="KAK1642267.1"/>
    </source>
</evidence>
<dbReference type="AlphaFoldDB" id="A0AAD8S1H8"/>
<comment type="caution">
    <text evidence="2">The sequence shown here is derived from an EMBL/GenBank/DDBJ whole genome shotgun (WGS) entry which is preliminary data.</text>
</comment>
<dbReference type="EMBL" id="JAUUTY010000004">
    <property type="protein sequence ID" value="KAK1642267.1"/>
    <property type="molecule type" value="Genomic_DNA"/>
</dbReference>
<dbReference type="InterPro" id="IPR005162">
    <property type="entry name" value="Retrotrans_gag_dom"/>
</dbReference>
<accession>A0AAD8S1H8</accession>